<gene>
    <name evidence="4" type="ORF">L1049_027792</name>
</gene>
<evidence type="ECO:0000259" key="3">
    <source>
        <dbReference type="Pfam" id="PF00407"/>
    </source>
</evidence>
<evidence type="ECO:0000256" key="1">
    <source>
        <dbReference type="ARBA" id="ARBA00009744"/>
    </source>
</evidence>
<dbReference type="GO" id="GO:0038023">
    <property type="term" value="F:signaling receptor activity"/>
    <property type="evidence" value="ECO:0007669"/>
    <property type="project" value="InterPro"/>
</dbReference>
<dbReference type="SUPFAM" id="SSF55961">
    <property type="entry name" value="Bet v1-like"/>
    <property type="match status" value="1"/>
</dbReference>
<reference evidence="4 5" key="1">
    <citation type="journal article" date="2024" name="Plant J.">
        <title>Genome sequences and population genomics reveal climatic adaptation and genomic divergence between two closely related sweetgum species.</title>
        <authorList>
            <person name="Xu W.Q."/>
            <person name="Ren C.Q."/>
            <person name="Zhang X.Y."/>
            <person name="Comes H.P."/>
            <person name="Liu X.H."/>
            <person name="Li Y.G."/>
            <person name="Kettle C.J."/>
            <person name="Jalonen R."/>
            <person name="Gaisberger H."/>
            <person name="Ma Y.Z."/>
            <person name="Qiu Y.X."/>
        </authorList>
    </citation>
    <scope>NUCLEOTIDE SEQUENCE [LARGE SCALE GENOMIC DNA]</scope>
    <source>
        <strain evidence="4">Hangzhou</strain>
    </source>
</reference>
<dbReference type="InterPro" id="IPR000916">
    <property type="entry name" value="Bet_v_I/MLP"/>
</dbReference>
<dbReference type="Proteomes" id="UP001415857">
    <property type="component" value="Unassembled WGS sequence"/>
</dbReference>
<dbReference type="Gene3D" id="3.30.530.20">
    <property type="match status" value="1"/>
</dbReference>
<dbReference type="AlphaFoldDB" id="A0AAP0WVX7"/>
<evidence type="ECO:0000256" key="2">
    <source>
        <dbReference type="RuleBase" id="RU000409"/>
    </source>
</evidence>
<comment type="similarity">
    <text evidence="1 2">Belongs to the BetVI family.</text>
</comment>
<dbReference type="GO" id="GO:0004864">
    <property type="term" value="F:protein phosphatase inhibitor activity"/>
    <property type="evidence" value="ECO:0007669"/>
    <property type="project" value="InterPro"/>
</dbReference>
<proteinExistence type="inferred from homology"/>
<name>A0AAP0WVX7_LIQFO</name>
<dbReference type="GO" id="GO:0005737">
    <property type="term" value="C:cytoplasm"/>
    <property type="evidence" value="ECO:0007669"/>
    <property type="project" value="TreeGrafter"/>
</dbReference>
<dbReference type="FunFam" id="3.30.530.20:FF:000007">
    <property type="entry name" value="Major pollen allergen Bet v 1-A"/>
    <property type="match status" value="1"/>
</dbReference>
<dbReference type="InterPro" id="IPR024949">
    <property type="entry name" value="Bet_v_I_allergen"/>
</dbReference>
<dbReference type="Pfam" id="PF00407">
    <property type="entry name" value="Bet_v_1"/>
    <property type="match status" value="1"/>
</dbReference>
<protein>
    <recommendedName>
        <fullName evidence="3">Bet v I/Major latex protein domain-containing protein</fullName>
    </recommendedName>
</protein>
<dbReference type="GO" id="GO:0006952">
    <property type="term" value="P:defense response"/>
    <property type="evidence" value="ECO:0007669"/>
    <property type="project" value="UniProtKB-KW"/>
</dbReference>
<dbReference type="PANTHER" id="PTHR31213">
    <property type="entry name" value="OS08G0374000 PROTEIN-RELATED"/>
    <property type="match status" value="1"/>
</dbReference>
<dbReference type="PRINTS" id="PR00634">
    <property type="entry name" value="BETALLERGEN"/>
</dbReference>
<feature type="domain" description="Bet v I/Major latex protein" evidence="3">
    <location>
        <begin position="2"/>
        <end position="63"/>
    </location>
</feature>
<organism evidence="4 5">
    <name type="scientific">Liquidambar formosana</name>
    <name type="common">Formosan gum</name>
    <dbReference type="NCBI Taxonomy" id="63359"/>
    <lineage>
        <taxon>Eukaryota</taxon>
        <taxon>Viridiplantae</taxon>
        <taxon>Streptophyta</taxon>
        <taxon>Embryophyta</taxon>
        <taxon>Tracheophyta</taxon>
        <taxon>Spermatophyta</taxon>
        <taxon>Magnoliopsida</taxon>
        <taxon>eudicotyledons</taxon>
        <taxon>Gunneridae</taxon>
        <taxon>Pentapetalae</taxon>
        <taxon>Saxifragales</taxon>
        <taxon>Altingiaceae</taxon>
        <taxon>Liquidambar</taxon>
    </lineage>
</organism>
<dbReference type="GO" id="GO:0010427">
    <property type="term" value="F:abscisic acid binding"/>
    <property type="evidence" value="ECO:0007669"/>
    <property type="project" value="InterPro"/>
</dbReference>
<dbReference type="InterPro" id="IPR050279">
    <property type="entry name" value="Plant_def-hormone_signal"/>
</dbReference>
<comment type="caution">
    <text evidence="4">The sequence shown here is derived from an EMBL/GenBank/DDBJ whole genome shotgun (WGS) entry which is preliminary data.</text>
</comment>
<dbReference type="InterPro" id="IPR023393">
    <property type="entry name" value="START-like_dom_sf"/>
</dbReference>
<keyword evidence="2" id="KW-0568">Pathogenesis-related protein</keyword>
<accession>A0AAP0WVX7</accession>
<dbReference type="GO" id="GO:0005634">
    <property type="term" value="C:nucleus"/>
    <property type="evidence" value="ECO:0007669"/>
    <property type="project" value="TreeGrafter"/>
</dbReference>
<sequence length="83" mass="9145">MLDTENLLCKYTLVEGDSLGRKLESIVYKVKFEASSNGGCVCKMTSEYHTKADVELKEDEVKAGKDNAMGLYKVVEALPPSKP</sequence>
<evidence type="ECO:0000313" key="5">
    <source>
        <dbReference type="Proteomes" id="UP001415857"/>
    </source>
</evidence>
<keyword evidence="2" id="KW-0611">Plant defense</keyword>
<dbReference type="PANTHER" id="PTHR31213:SF192">
    <property type="entry name" value="MAJOR ALLERGEN PRU AR 1-LIKE"/>
    <property type="match status" value="1"/>
</dbReference>
<dbReference type="PROSITE" id="PS00451">
    <property type="entry name" value="PATHOGENESIS_BETVI"/>
    <property type="match status" value="1"/>
</dbReference>
<dbReference type="EMBL" id="JBBPBK010000009">
    <property type="protein sequence ID" value="KAK9278230.1"/>
    <property type="molecule type" value="Genomic_DNA"/>
</dbReference>
<evidence type="ECO:0000313" key="4">
    <source>
        <dbReference type="EMBL" id="KAK9278230.1"/>
    </source>
</evidence>
<keyword evidence="5" id="KW-1185">Reference proteome</keyword>
<dbReference type="GO" id="GO:0009738">
    <property type="term" value="P:abscisic acid-activated signaling pathway"/>
    <property type="evidence" value="ECO:0007669"/>
    <property type="project" value="InterPro"/>
</dbReference>